<dbReference type="InterPro" id="IPR035437">
    <property type="entry name" value="SNase_OB-fold_sf"/>
</dbReference>
<protein>
    <recommendedName>
        <fullName evidence="5">TNase-like domain-containing protein</fullName>
    </recommendedName>
</protein>
<dbReference type="PROSITE" id="PS51257">
    <property type="entry name" value="PROKAR_LIPOPROTEIN"/>
    <property type="match status" value="1"/>
</dbReference>
<dbReference type="SUPFAM" id="SSF50199">
    <property type="entry name" value="Staphylococcal nuclease"/>
    <property type="match status" value="1"/>
</dbReference>
<organism evidence="6 7">
    <name type="scientific">Paenibacillus swuensis</name>
    <dbReference type="NCBI Taxonomy" id="1178515"/>
    <lineage>
        <taxon>Bacteria</taxon>
        <taxon>Bacillati</taxon>
        <taxon>Bacillota</taxon>
        <taxon>Bacilli</taxon>
        <taxon>Bacillales</taxon>
        <taxon>Paenibacillaceae</taxon>
        <taxon>Paenibacillus</taxon>
    </lineage>
</organism>
<reference evidence="6 7" key="1">
    <citation type="submission" date="2015-01" db="EMBL/GenBank/DDBJ databases">
        <title>Paenibacillus swuensis/DY6/whole genome sequencing.</title>
        <authorList>
            <person name="Kim M.K."/>
            <person name="Srinivasan S."/>
            <person name="Lee J.-J."/>
        </authorList>
    </citation>
    <scope>NUCLEOTIDE SEQUENCE [LARGE SCALE GENOMIC DNA]</scope>
    <source>
        <strain evidence="6 7">DY6</strain>
    </source>
</reference>
<dbReference type="InterPro" id="IPR016071">
    <property type="entry name" value="Staphylococal_nuclease_OB-fold"/>
</dbReference>
<sequence length="248" mass="27496">MHMKIILRWMVLLPLASLVVSGCGVPVSGPPAEVTEILAAYPELEGHEYSIEQVKRMVDGDTLETDSGHKVRLIGVNTPETVKPNSPIETYGKEASAFSKKRLTGKTVVLFEDTGNTDRYGRWLRYLFVQGDPRMFNEELVREGYANTMTIPPNVMYSARFLKAEREARTNHKGLWAEAGANASESMKEANQAESSACGGPVIKGNINAEGEQIYHVAEGRYYKQTKAERLFCTESEAKAAGFRKSKS</sequence>
<keyword evidence="4" id="KW-0732">Signal</keyword>
<dbReference type="PROSITE" id="PS50830">
    <property type="entry name" value="TNASE_3"/>
    <property type="match status" value="1"/>
</dbReference>
<dbReference type="EMBL" id="CP011388">
    <property type="protein sequence ID" value="ANE47457.1"/>
    <property type="molecule type" value="Genomic_DNA"/>
</dbReference>
<dbReference type="Gene3D" id="2.40.50.90">
    <property type="match status" value="1"/>
</dbReference>
<keyword evidence="7" id="KW-1185">Reference proteome</keyword>
<accession>A0A172TKW1</accession>
<dbReference type="GO" id="GO:0016787">
    <property type="term" value="F:hydrolase activity"/>
    <property type="evidence" value="ECO:0007669"/>
    <property type="project" value="UniProtKB-KW"/>
</dbReference>
<dbReference type="Proteomes" id="UP000076927">
    <property type="component" value="Chromosome"/>
</dbReference>
<feature type="domain" description="TNase-like" evidence="5">
    <location>
        <begin position="54"/>
        <end position="178"/>
    </location>
</feature>
<evidence type="ECO:0000256" key="4">
    <source>
        <dbReference type="SAM" id="SignalP"/>
    </source>
</evidence>
<keyword evidence="2" id="KW-0255">Endonuclease</keyword>
<dbReference type="SMART" id="SM00318">
    <property type="entry name" value="SNc"/>
    <property type="match status" value="1"/>
</dbReference>
<dbReference type="GO" id="GO:0004519">
    <property type="term" value="F:endonuclease activity"/>
    <property type="evidence" value="ECO:0007669"/>
    <property type="project" value="UniProtKB-KW"/>
</dbReference>
<feature type="signal peptide" evidence="4">
    <location>
        <begin position="1"/>
        <end position="22"/>
    </location>
</feature>
<dbReference type="PANTHER" id="PTHR12302">
    <property type="entry name" value="EBNA2 BINDING PROTEIN P100"/>
    <property type="match status" value="1"/>
</dbReference>
<dbReference type="KEGG" id="pswu:SY83_15545"/>
<evidence type="ECO:0000256" key="3">
    <source>
        <dbReference type="ARBA" id="ARBA00022801"/>
    </source>
</evidence>
<evidence type="ECO:0000259" key="5">
    <source>
        <dbReference type="PROSITE" id="PS50830"/>
    </source>
</evidence>
<dbReference type="STRING" id="1178515.SY83_15545"/>
<evidence type="ECO:0000313" key="6">
    <source>
        <dbReference type="EMBL" id="ANE47457.1"/>
    </source>
</evidence>
<keyword evidence="1" id="KW-0540">Nuclease</keyword>
<evidence type="ECO:0000256" key="2">
    <source>
        <dbReference type="ARBA" id="ARBA00022759"/>
    </source>
</evidence>
<feature type="chain" id="PRO_5038443553" description="TNase-like domain-containing protein" evidence="4">
    <location>
        <begin position="23"/>
        <end position="248"/>
    </location>
</feature>
<dbReference type="AlphaFoldDB" id="A0A172TKW1"/>
<dbReference type="PANTHER" id="PTHR12302:SF3">
    <property type="entry name" value="SERINE_THREONINE-PROTEIN KINASE 31"/>
    <property type="match status" value="1"/>
</dbReference>
<evidence type="ECO:0000313" key="7">
    <source>
        <dbReference type="Proteomes" id="UP000076927"/>
    </source>
</evidence>
<proteinExistence type="predicted"/>
<keyword evidence="3" id="KW-0378">Hydrolase</keyword>
<name>A0A172TKW1_9BACL</name>
<dbReference type="Pfam" id="PF00565">
    <property type="entry name" value="SNase"/>
    <property type="match status" value="1"/>
</dbReference>
<dbReference type="PATRIC" id="fig|1178515.4.peg.3125"/>
<gene>
    <name evidence="6" type="ORF">SY83_15545</name>
</gene>
<evidence type="ECO:0000256" key="1">
    <source>
        <dbReference type="ARBA" id="ARBA00022722"/>
    </source>
</evidence>